<gene>
    <name evidence="10" type="ORF">EVOR1521_LOCUS15696</name>
</gene>
<dbReference type="GO" id="GO:0004222">
    <property type="term" value="F:metalloendopeptidase activity"/>
    <property type="evidence" value="ECO:0007669"/>
    <property type="project" value="InterPro"/>
</dbReference>
<comment type="cofactor">
    <cofactor evidence="7">
        <name>Zn(2+)</name>
        <dbReference type="ChEBI" id="CHEBI:29105"/>
    </cofactor>
    <text evidence="7">Binds 1 zinc ion.</text>
</comment>
<comment type="caution">
    <text evidence="10">The sequence shown here is derived from an EMBL/GenBank/DDBJ whole genome shotgun (WGS) entry which is preliminary data.</text>
</comment>
<dbReference type="AlphaFoldDB" id="A0AA36N4F6"/>
<evidence type="ECO:0000256" key="6">
    <source>
        <dbReference type="ARBA" id="ARBA00023049"/>
    </source>
</evidence>
<keyword evidence="6 7" id="KW-0482">Metalloprotease</keyword>
<evidence type="ECO:0000256" key="1">
    <source>
        <dbReference type="ARBA" id="ARBA00006040"/>
    </source>
</evidence>
<keyword evidence="2 7" id="KW-0645">Protease</keyword>
<reference evidence="10" key="1">
    <citation type="submission" date="2023-08" db="EMBL/GenBank/DDBJ databases">
        <authorList>
            <person name="Chen Y."/>
            <person name="Shah S."/>
            <person name="Dougan E. K."/>
            <person name="Thang M."/>
            <person name="Chan C."/>
        </authorList>
    </citation>
    <scope>NUCLEOTIDE SEQUENCE</scope>
</reference>
<dbReference type="GO" id="GO:0046872">
    <property type="term" value="F:metal ion binding"/>
    <property type="evidence" value="ECO:0007669"/>
    <property type="project" value="UniProtKB-UniRule"/>
</dbReference>
<feature type="compositionally biased region" description="Acidic residues" evidence="8">
    <location>
        <begin position="842"/>
        <end position="856"/>
    </location>
</feature>
<evidence type="ECO:0000313" key="10">
    <source>
        <dbReference type="EMBL" id="CAJ1390215.1"/>
    </source>
</evidence>
<dbReference type="GO" id="GO:0006518">
    <property type="term" value="P:peptide metabolic process"/>
    <property type="evidence" value="ECO:0007669"/>
    <property type="project" value="TreeGrafter"/>
</dbReference>
<accession>A0AA36N4F6</accession>
<organism evidence="10 11">
    <name type="scientific">Effrenium voratum</name>
    <dbReference type="NCBI Taxonomy" id="2562239"/>
    <lineage>
        <taxon>Eukaryota</taxon>
        <taxon>Sar</taxon>
        <taxon>Alveolata</taxon>
        <taxon>Dinophyceae</taxon>
        <taxon>Suessiales</taxon>
        <taxon>Symbiodiniaceae</taxon>
        <taxon>Effrenium</taxon>
    </lineage>
</organism>
<feature type="domain" description="Peptidase M3A/M3B catalytic" evidence="9">
    <location>
        <begin position="381"/>
        <end position="810"/>
    </location>
</feature>
<feature type="region of interest" description="Disordered" evidence="8">
    <location>
        <begin position="1"/>
        <end position="26"/>
    </location>
</feature>
<evidence type="ECO:0000256" key="7">
    <source>
        <dbReference type="RuleBase" id="RU003435"/>
    </source>
</evidence>
<dbReference type="PANTHER" id="PTHR11804">
    <property type="entry name" value="PROTEASE M3 THIMET OLIGOPEPTIDASE-RELATED"/>
    <property type="match status" value="1"/>
</dbReference>
<keyword evidence="5 7" id="KW-0862">Zinc</keyword>
<comment type="similarity">
    <text evidence="1 7">Belongs to the peptidase M3 family.</text>
</comment>
<dbReference type="Gene3D" id="3.40.390.10">
    <property type="entry name" value="Collagenase (Catalytic Domain)"/>
    <property type="match status" value="1"/>
</dbReference>
<evidence type="ECO:0000256" key="8">
    <source>
        <dbReference type="SAM" id="MobiDB-lite"/>
    </source>
</evidence>
<evidence type="ECO:0000256" key="2">
    <source>
        <dbReference type="ARBA" id="ARBA00022670"/>
    </source>
</evidence>
<proteinExistence type="inferred from homology"/>
<dbReference type="SUPFAM" id="SSF55486">
    <property type="entry name" value="Metalloproteases ('zincins'), catalytic domain"/>
    <property type="match status" value="1"/>
</dbReference>
<dbReference type="GO" id="GO:0006508">
    <property type="term" value="P:proteolysis"/>
    <property type="evidence" value="ECO:0007669"/>
    <property type="project" value="UniProtKB-KW"/>
</dbReference>
<sequence length="856" mass="96580">MASLPMDVRLDTEPRRRRRSAGHPPRGALARAALAVALAGAGLALVPGFRHSRAPVSARRAAADLLESKGLEEMMTYRQMRERRRREASRTWRKESADWSDEEDSDSDFIANLKHGTNLLLNGAKEFPPWKDVRAEHAERGHKWMEKFSIEEIWAQHCVVPYVANDWRSVLDPLERIVDKADMAYAAVRHVKDVLDPSVKFRRAHRFAAQARWAIERRLRRCDRFSRAFLGLLGADENATEGQRRAAALLMILFEQDGVNLQHNGIYRDDPDAFLELQKVRGAVFNISLIWDQNVDRDMESRAYLIRSREELEGLPQWVLEDAAAMARAAGYRATGAEGPWLISTHEAQAGPVLRHGSAALRAVVFENQRRIGFLGGAGKGDNTPMLEQLLQVRRRLANVVGYTSHAEVVFTKTMASPKQAYGLLAKLRKEALPVARYELQELKAFAEAHGGERVASTADLEHFDLDFWRERMLEERLGLKEDYLRQFFPLDAVLEGLFGLVSRLFGVQVVEESSELCWAQGVRFFRVQDAVGARVASFFLDPFRRPGQKRRGFWSSKIQGYSELLGDRHGPRRPAVHFVFDLPEAPALLTHREVVQVFRTFGSGLRELFCRQREGLVAGSLGLEEDVLELPSHFLARWAFEPETLAACSRHVETKDPLPPAALQALAASRTFHRANALLRRCALARIDLEIHSDYDPYSDLQVFDIGKLIEAEYSVVRPRTQDRELCSLPFNTEKAGVFYGDLWSEALAADVFRTFQDAAASGSPDALGEVGARFRREVLAPGGGRAPGSALEAFLGRPPEFAALLRDLHLVDSELREKADAEVEAEVEAISFEEAYPQFEQDEDEDDYAEFEEE</sequence>
<keyword evidence="11" id="KW-1185">Reference proteome</keyword>
<dbReference type="Pfam" id="PF01432">
    <property type="entry name" value="Peptidase_M3"/>
    <property type="match status" value="1"/>
</dbReference>
<keyword evidence="4 7" id="KW-0378">Hydrolase</keyword>
<evidence type="ECO:0000256" key="4">
    <source>
        <dbReference type="ARBA" id="ARBA00022801"/>
    </source>
</evidence>
<protein>
    <recommendedName>
        <fullName evidence="9">Peptidase M3A/M3B catalytic domain-containing protein</fullName>
    </recommendedName>
</protein>
<feature type="region of interest" description="Disordered" evidence="8">
    <location>
        <begin position="834"/>
        <end position="856"/>
    </location>
</feature>
<evidence type="ECO:0000313" key="11">
    <source>
        <dbReference type="Proteomes" id="UP001178507"/>
    </source>
</evidence>
<dbReference type="InterPro" id="IPR024077">
    <property type="entry name" value="Neurolysin/TOP_dom2"/>
</dbReference>
<dbReference type="Gene3D" id="1.10.1370.10">
    <property type="entry name" value="Neurolysin, domain 3"/>
    <property type="match status" value="1"/>
</dbReference>
<evidence type="ECO:0000256" key="5">
    <source>
        <dbReference type="ARBA" id="ARBA00022833"/>
    </source>
</evidence>
<dbReference type="InterPro" id="IPR024079">
    <property type="entry name" value="MetalloPept_cat_dom_sf"/>
</dbReference>
<dbReference type="InterPro" id="IPR001567">
    <property type="entry name" value="Pept_M3A_M3B_dom"/>
</dbReference>
<feature type="compositionally biased region" description="Basic and acidic residues" evidence="8">
    <location>
        <begin position="88"/>
        <end position="97"/>
    </location>
</feature>
<dbReference type="Proteomes" id="UP001178507">
    <property type="component" value="Unassembled WGS sequence"/>
</dbReference>
<evidence type="ECO:0000256" key="3">
    <source>
        <dbReference type="ARBA" id="ARBA00022723"/>
    </source>
</evidence>
<dbReference type="PANTHER" id="PTHR11804:SF83">
    <property type="entry name" value="LD37516P"/>
    <property type="match status" value="1"/>
</dbReference>
<name>A0AA36N4F6_9DINO</name>
<keyword evidence="3 7" id="KW-0479">Metal-binding</keyword>
<dbReference type="InterPro" id="IPR045090">
    <property type="entry name" value="Pept_M3A_M3B"/>
</dbReference>
<evidence type="ECO:0000259" key="9">
    <source>
        <dbReference type="Pfam" id="PF01432"/>
    </source>
</evidence>
<dbReference type="EMBL" id="CAUJNA010002024">
    <property type="protein sequence ID" value="CAJ1390215.1"/>
    <property type="molecule type" value="Genomic_DNA"/>
</dbReference>
<feature type="region of interest" description="Disordered" evidence="8">
    <location>
        <begin position="80"/>
        <end position="104"/>
    </location>
</feature>